<dbReference type="Proteomes" id="UP000031364">
    <property type="component" value="Unassembled WGS sequence"/>
</dbReference>
<dbReference type="RefSeq" id="WP_043665832.1">
    <property type="nucleotide sequence ID" value="NZ_BDCI01000021.1"/>
</dbReference>
<comment type="caution">
    <text evidence="1">The sequence shown here is derived from an EMBL/GenBank/DDBJ whole genome shotgun (WGS) entry which is preliminary data.</text>
</comment>
<reference evidence="1 2" key="1">
    <citation type="journal article" date="2014" name="Int. J. Syst. Evol. Microbiol.">
        <title>Nocardia vulneris sp. nov., isolated from wounds of human patients in North America.</title>
        <authorList>
            <person name="Lasker B.A."/>
            <person name="Bell M."/>
            <person name="Klenk H.P."/>
            <person name="Sproer C."/>
            <person name="Schumann C."/>
            <person name="Schumann P."/>
            <person name="Brown J.M."/>
        </authorList>
    </citation>
    <scope>NUCLEOTIDE SEQUENCE [LARGE SCALE GENOMIC DNA]</scope>
    <source>
        <strain evidence="1 2">W9851</strain>
    </source>
</reference>
<protein>
    <submittedName>
        <fullName evidence="1">Uncharacterized protein</fullName>
    </submittedName>
</protein>
<keyword evidence="2" id="KW-1185">Reference proteome</keyword>
<name>A0ABR4ZKZ3_9NOCA</name>
<evidence type="ECO:0000313" key="1">
    <source>
        <dbReference type="EMBL" id="KIA65614.1"/>
    </source>
</evidence>
<sequence length="111" mass="12535">MTTISFSRNEGDVFSVRKAIYRMILTRAKQSLDDPDDLHELELSEYCEGISLFSMPPAQRARLGRALLAGVVALRTDIAAGRPTEEPTRIGIEERLSELVEFMKLHLDTAW</sequence>
<evidence type="ECO:0000313" key="2">
    <source>
        <dbReference type="Proteomes" id="UP000031364"/>
    </source>
</evidence>
<gene>
    <name evidence="1" type="ORF">FG87_06125</name>
</gene>
<accession>A0ABR4ZKZ3</accession>
<proteinExistence type="predicted"/>
<dbReference type="EMBL" id="JNFP01000006">
    <property type="protein sequence ID" value="KIA65614.1"/>
    <property type="molecule type" value="Genomic_DNA"/>
</dbReference>
<organism evidence="1 2">
    <name type="scientific">Nocardia vulneris</name>
    <dbReference type="NCBI Taxonomy" id="1141657"/>
    <lineage>
        <taxon>Bacteria</taxon>
        <taxon>Bacillati</taxon>
        <taxon>Actinomycetota</taxon>
        <taxon>Actinomycetes</taxon>
        <taxon>Mycobacteriales</taxon>
        <taxon>Nocardiaceae</taxon>
        <taxon>Nocardia</taxon>
    </lineage>
</organism>